<protein>
    <recommendedName>
        <fullName evidence="4">Sodium/hydrogen exchanger</fullName>
    </recommendedName>
</protein>
<dbReference type="HOGENOM" id="CLU_747473_0_0_0"/>
<dbReference type="AlphaFoldDB" id="D4H491"/>
<gene>
    <name evidence="2" type="ordered locus">Dacet_2459</name>
</gene>
<keyword evidence="3" id="KW-1185">Reference proteome</keyword>
<proteinExistence type="predicted"/>
<feature type="transmembrane region" description="Helical" evidence="1">
    <location>
        <begin position="259"/>
        <end position="276"/>
    </location>
</feature>
<feature type="transmembrane region" description="Helical" evidence="1">
    <location>
        <begin position="282"/>
        <end position="301"/>
    </location>
</feature>
<reference evidence="2 3" key="1">
    <citation type="journal article" date="2010" name="Stand. Genomic Sci.">
        <title>Complete genome sequence of Denitrovibrio acetiphilus type strain (N2460).</title>
        <authorList>
            <person name="Kiss H."/>
            <person name="Lang E."/>
            <person name="Lapidus A."/>
            <person name="Copeland A."/>
            <person name="Nolan M."/>
            <person name="Glavina Del Rio T."/>
            <person name="Chen F."/>
            <person name="Lucas S."/>
            <person name="Tice H."/>
            <person name="Cheng J.F."/>
            <person name="Han C."/>
            <person name="Goodwin L."/>
            <person name="Pitluck S."/>
            <person name="Liolios K."/>
            <person name="Pati A."/>
            <person name="Ivanova N."/>
            <person name="Mavromatis K."/>
            <person name="Chen A."/>
            <person name="Palaniappan K."/>
            <person name="Land M."/>
            <person name="Hauser L."/>
            <person name="Chang Y.J."/>
            <person name="Jeffries C.D."/>
            <person name="Detter J.C."/>
            <person name="Brettin T."/>
            <person name="Spring S."/>
            <person name="Rohde M."/>
            <person name="Goker M."/>
            <person name="Woyke T."/>
            <person name="Bristow J."/>
            <person name="Eisen J.A."/>
            <person name="Markowitz V."/>
            <person name="Hugenholtz P."/>
            <person name="Kyrpides N.C."/>
            <person name="Klenk H.P."/>
        </authorList>
    </citation>
    <scope>NUCLEOTIDE SEQUENCE [LARGE SCALE GENOMIC DNA]</scope>
    <source>
        <strain evidence="3">DSM 12809 / NBRC 114555 / N2460</strain>
    </source>
</reference>
<feature type="transmembrane region" description="Helical" evidence="1">
    <location>
        <begin position="154"/>
        <end position="174"/>
    </location>
</feature>
<accession>D4H491</accession>
<keyword evidence="1" id="KW-0812">Transmembrane</keyword>
<dbReference type="STRING" id="522772.Dacet_2459"/>
<evidence type="ECO:0008006" key="4">
    <source>
        <dbReference type="Google" id="ProtNLM"/>
    </source>
</evidence>
<feature type="transmembrane region" description="Helical" evidence="1">
    <location>
        <begin position="41"/>
        <end position="59"/>
    </location>
</feature>
<dbReference type="Proteomes" id="UP000002012">
    <property type="component" value="Chromosome"/>
</dbReference>
<keyword evidence="1" id="KW-1133">Transmembrane helix</keyword>
<name>D4H491_DENA2</name>
<feature type="transmembrane region" description="Helical" evidence="1">
    <location>
        <begin position="66"/>
        <end position="87"/>
    </location>
</feature>
<feature type="transmembrane region" description="Helical" evidence="1">
    <location>
        <begin position="313"/>
        <end position="334"/>
    </location>
</feature>
<organism evidence="2 3">
    <name type="scientific">Denitrovibrio acetiphilus (strain DSM 12809 / NBRC 114555 / N2460)</name>
    <dbReference type="NCBI Taxonomy" id="522772"/>
    <lineage>
        <taxon>Bacteria</taxon>
        <taxon>Pseudomonadati</taxon>
        <taxon>Deferribacterota</taxon>
        <taxon>Deferribacteres</taxon>
        <taxon>Deferribacterales</taxon>
        <taxon>Geovibrionaceae</taxon>
        <taxon>Denitrovibrio</taxon>
    </lineage>
</organism>
<evidence type="ECO:0000313" key="3">
    <source>
        <dbReference type="Proteomes" id="UP000002012"/>
    </source>
</evidence>
<dbReference type="PaxDb" id="522772-Dacet_2459"/>
<feature type="transmembrane region" description="Helical" evidence="1">
    <location>
        <begin position="340"/>
        <end position="363"/>
    </location>
</feature>
<dbReference type="RefSeq" id="WP_013011721.1">
    <property type="nucleotide sequence ID" value="NC_013943.1"/>
</dbReference>
<dbReference type="KEGG" id="dap:Dacet_2459"/>
<sequence>MNEIETVIIFFAFLFAGSLLYRAKRKHESLLSFLENLELEYIFVGIAIFSMTGSLPVPVPTMNGMLYLLLAFMGLSLGTHFSVKLLLTVPLRYFIFTGIVYLSLLPLLYVVVRVSGFSSPMMTAIALNTLMPYSLNLSMKLFRVPKDKVFTSNLTASLFPLYTLLAYSVAGGILDYRPSDFLFSMMAALVLAFIFLHYGKIRSKKNIHNLSIIYVVMISGVALFFSMSPLVVGFLTGLITSDTKYGNIFQNMSISFERILYIFFYVALGVMLAYGYSFSPGAFLTAGVLYLCFFAVRFYMAKLLAWRLIPTKGEVICLVSTGILPAVLFMDFATRRGYEAVAGLFVPFFMLHLATEITTYFMMKNERKTY</sequence>
<feature type="transmembrane region" description="Helical" evidence="1">
    <location>
        <begin position="124"/>
        <end position="142"/>
    </location>
</feature>
<dbReference type="InParanoid" id="D4H491"/>
<dbReference type="OrthoDB" id="9969142at2"/>
<keyword evidence="1" id="KW-0472">Membrane</keyword>
<feature type="transmembrane region" description="Helical" evidence="1">
    <location>
        <begin position="181"/>
        <end position="199"/>
    </location>
</feature>
<feature type="transmembrane region" description="Helical" evidence="1">
    <location>
        <begin position="211"/>
        <end position="238"/>
    </location>
</feature>
<dbReference type="EMBL" id="CP001968">
    <property type="protein sequence ID" value="ADD69220.1"/>
    <property type="molecule type" value="Genomic_DNA"/>
</dbReference>
<feature type="transmembrane region" description="Helical" evidence="1">
    <location>
        <begin position="93"/>
        <end position="112"/>
    </location>
</feature>
<evidence type="ECO:0000256" key="1">
    <source>
        <dbReference type="SAM" id="Phobius"/>
    </source>
</evidence>
<dbReference type="eggNOG" id="ENOG50329GS">
    <property type="taxonomic scope" value="Bacteria"/>
</dbReference>
<evidence type="ECO:0000313" key="2">
    <source>
        <dbReference type="EMBL" id="ADD69220.1"/>
    </source>
</evidence>